<dbReference type="EMBL" id="JBBWWQ010000003">
    <property type="protein sequence ID" value="KAK8950953.1"/>
    <property type="molecule type" value="Genomic_DNA"/>
</dbReference>
<gene>
    <name evidence="2" type="ORF">KSP39_PZI004922</name>
</gene>
<evidence type="ECO:0000313" key="3">
    <source>
        <dbReference type="Proteomes" id="UP001418222"/>
    </source>
</evidence>
<feature type="region of interest" description="Disordered" evidence="1">
    <location>
        <begin position="1"/>
        <end position="32"/>
    </location>
</feature>
<protein>
    <submittedName>
        <fullName evidence="2">Uncharacterized protein</fullName>
    </submittedName>
</protein>
<accession>A0AAP0GC15</accession>
<dbReference type="Proteomes" id="UP001418222">
    <property type="component" value="Unassembled WGS sequence"/>
</dbReference>
<feature type="region of interest" description="Disordered" evidence="1">
    <location>
        <begin position="106"/>
        <end position="127"/>
    </location>
</feature>
<proteinExistence type="predicted"/>
<organism evidence="2 3">
    <name type="scientific">Platanthera zijinensis</name>
    <dbReference type="NCBI Taxonomy" id="2320716"/>
    <lineage>
        <taxon>Eukaryota</taxon>
        <taxon>Viridiplantae</taxon>
        <taxon>Streptophyta</taxon>
        <taxon>Embryophyta</taxon>
        <taxon>Tracheophyta</taxon>
        <taxon>Spermatophyta</taxon>
        <taxon>Magnoliopsida</taxon>
        <taxon>Liliopsida</taxon>
        <taxon>Asparagales</taxon>
        <taxon>Orchidaceae</taxon>
        <taxon>Orchidoideae</taxon>
        <taxon>Orchideae</taxon>
        <taxon>Orchidinae</taxon>
        <taxon>Platanthera</taxon>
    </lineage>
</organism>
<name>A0AAP0GC15_9ASPA</name>
<dbReference type="AlphaFoldDB" id="A0AAP0GC15"/>
<reference evidence="2 3" key="1">
    <citation type="journal article" date="2022" name="Nat. Plants">
        <title>Genomes of leafy and leafless Platanthera orchids illuminate the evolution of mycoheterotrophy.</title>
        <authorList>
            <person name="Li M.H."/>
            <person name="Liu K.W."/>
            <person name="Li Z."/>
            <person name="Lu H.C."/>
            <person name="Ye Q.L."/>
            <person name="Zhang D."/>
            <person name="Wang J.Y."/>
            <person name="Li Y.F."/>
            <person name="Zhong Z.M."/>
            <person name="Liu X."/>
            <person name="Yu X."/>
            <person name="Liu D.K."/>
            <person name="Tu X.D."/>
            <person name="Liu B."/>
            <person name="Hao Y."/>
            <person name="Liao X.Y."/>
            <person name="Jiang Y.T."/>
            <person name="Sun W.H."/>
            <person name="Chen J."/>
            <person name="Chen Y.Q."/>
            <person name="Ai Y."/>
            <person name="Zhai J.W."/>
            <person name="Wu S.S."/>
            <person name="Zhou Z."/>
            <person name="Hsiao Y.Y."/>
            <person name="Wu W.L."/>
            <person name="Chen Y.Y."/>
            <person name="Lin Y.F."/>
            <person name="Hsu J.L."/>
            <person name="Li C.Y."/>
            <person name="Wang Z.W."/>
            <person name="Zhao X."/>
            <person name="Zhong W.Y."/>
            <person name="Ma X.K."/>
            <person name="Ma L."/>
            <person name="Huang J."/>
            <person name="Chen G.Z."/>
            <person name="Huang M.Z."/>
            <person name="Huang L."/>
            <person name="Peng D.H."/>
            <person name="Luo Y.B."/>
            <person name="Zou S.Q."/>
            <person name="Chen S.P."/>
            <person name="Lan S."/>
            <person name="Tsai W.C."/>
            <person name="Van de Peer Y."/>
            <person name="Liu Z.J."/>
        </authorList>
    </citation>
    <scope>NUCLEOTIDE SEQUENCE [LARGE SCALE GENOMIC DNA]</scope>
    <source>
        <strain evidence="2">Lor287</strain>
    </source>
</reference>
<evidence type="ECO:0000313" key="2">
    <source>
        <dbReference type="EMBL" id="KAK8950953.1"/>
    </source>
</evidence>
<feature type="compositionally biased region" description="Low complexity" evidence="1">
    <location>
        <begin position="9"/>
        <end position="18"/>
    </location>
</feature>
<keyword evidence="3" id="KW-1185">Reference proteome</keyword>
<evidence type="ECO:0000256" key="1">
    <source>
        <dbReference type="SAM" id="MobiDB-lite"/>
    </source>
</evidence>
<sequence>MRTRKRDLSLTSQTSSSSFPSREDYQSISKGNQSFTSISNVRGVEDLAKPEKIYPNKSHGGGLDYRKAFFVLRLSPNQHLGGDLFLHWDPRGMPLPYPRDLLFSKGSFSSLGPKRNAPTLPKGTSLQ</sequence>
<comment type="caution">
    <text evidence="2">The sequence shown here is derived from an EMBL/GenBank/DDBJ whole genome shotgun (WGS) entry which is preliminary data.</text>
</comment>